<dbReference type="GO" id="GO:0016620">
    <property type="term" value="F:oxidoreductase activity, acting on the aldehyde or oxo group of donors, NAD or NADP as acceptor"/>
    <property type="evidence" value="ECO:0007669"/>
    <property type="project" value="InterPro"/>
</dbReference>
<protein>
    <submittedName>
        <fullName evidence="5">Aldedh domain-containing protein</fullName>
    </submittedName>
</protein>
<dbReference type="InterPro" id="IPR038765">
    <property type="entry name" value="Papain-like_cys_pep_sf"/>
</dbReference>
<dbReference type="PANTHER" id="PTHR11699">
    <property type="entry name" value="ALDEHYDE DEHYDROGENASE-RELATED"/>
    <property type="match status" value="1"/>
</dbReference>
<dbReference type="SUPFAM" id="SSF53720">
    <property type="entry name" value="ALDH-like"/>
    <property type="match status" value="1"/>
</dbReference>
<organism evidence="4 5">
    <name type="scientific">Parastrongyloides trichosuri</name>
    <name type="common">Possum-specific nematode worm</name>
    <dbReference type="NCBI Taxonomy" id="131310"/>
    <lineage>
        <taxon>Eukaryota</taxon>
        <taxon>Metazoa</taxon>
        <taxon>Ecdysozoa</taxon>
        <taxon>Nematoda</taxon>
        <taxon>Chromadorea</taxon>
        <taxon>Rhabditida</taxon>
        <taxon>Tylenchina</taxon>
        <taxon>Panagrolaimomorpha</taxon>
        <taxon>Strongyloidoidea</taxon>
        <taxon>Strongyloididae</taxon>
        <taxon>Parastrongyloides</taxon>
    </lineage>
</organism>
<dbReference type="InterPro" id="IPR016162">
    <property type="entry name" value="Ald_DH_N"/>
</dbReference>
<dbReference type="AlphaFoldDB" id="A0A0N4ZUG1"/>
<dbReference type="PROSITE" id="PS00070">
    <property type="entry name" value="ALDEHYDE_DEHYDR_CYS"/>
    <property type="match status" value="1"/>
</dbReference>
<dbReference type="Gene3D" id="3.90.1720.10">
    <property type="entry name" value="endopeptidase domain like (from Nostoc punctiforme)"/>
    <property type="match status" value="1"/>
</dbReference>
<keyword evidence="4" id="KW-1185">Reference proteome</keyword>
<dbReference type="WBParaSite" id="PTRK_0001222400.1">
    <property type="protein sequence ID" value="PTRK_0001222400.1"/>
    <property type="gene ID" value="PTRK_0001222400"/>
</dbReference>
<dbReference type="Proteomes" id="UP000038045">
    <property type="component" value="Unplaced"/>
</dbReference>
<dbReference type="InterPro" id="IPR015590">
    <property type="entry name" value="Aldehyde_DH_dom"/>
</dbReference>
<evidence type="ECO:0000256" key="2">
    <source>
        <dbReference type="ARBA" id="ARBA00023002"/>
    </source>
</evidence>
<dbReference type="Pfam" id="PF05708">
    <property type="entry name" value="Peptidase_C92"/>
    <property type="match status" value="1"/>
</dbReference>
<dbReference type="InterPro" id="IPR016161">
    <property type="entry name" value="Ald_DH/histidinol_DH"/>
</dbReference>
<dbReference type="InterPro" id="IPR016160">
    <property type="entry name" value="Ald_DH_CS_CYS"/>
</dbReference>
<dbReference type="FunFam" id="3.40.309.10:FF:000012">
    <property type="entry name" value="Betaine aldehyde dehydrogenase"/>
    <property type="match status" value="1"/>
</dbReference>
<accession>A0A0N4ZUG1</accession>
<dbReference type="SUPFAM" id="SSF54001">
    <property type="entry name" value="Cysteine proteinases"/>
    <property type="match status" value="1"/>
</dbReference>
<proteinExistence type="inferred from homology"/>
<evidence type="ECO:0000313" key="4">
    <source>
        <dbReference type="Proteomes" id="UP000038045"/>
    </source>
</evidence>
<reference evidence="5" key="1">
    <citation type="submission" date="2017-02" db="UniProtKB">
        <authorList>
            <consortium name="WormBaseParasite"/>
        </authorList>
    </citation>
    <scope>IDENTIFICATION</scope>
</reference>
<name>A0A0N4ZUG1_PARTI</name>
<evidence type="ECO:0000259" key="3">
    <source>
        <dbReference type="Pfam" id="PF00171"/>
    </source>
</evidence>
<sequence length="700" mass="78019">MLHLASIGDIFLFSKFPQISSNYDFESSVAASYPDALEYHCGLFVDKETVVHSTSEDGVTEEKLIDVINRYQPDRVDVLHINIDELLKNKAILWARNQLGCKYNHLFTPYNDMVGEKKALYCSQLIIESYKDANDSKYIFEENIMRFTDDNGKELQYWKDYFAKYRVKIPDDKLGSHPGQFKNSNKVKLIFSKTYKHSVRMLKTFLNKPSNIFSTLNFVSNSLIGNIGSKTIPLISPRDGSTLTNMSLASTDFCDIVISEALTSYDDWKKTSISQKSSIFLNVGRLLRENVEAIAKIECIDNGKPIREAIWDVLSAADCIEYFASGDIAGKYFPLDQNNGRIGLTKREPFGVVACIGAWNYPIQTAMWKISPALLCGNSVIYKPSPLSPVSPVILGILFEHAGLPKGVLNIIQGDGDVGKYLCLNNDISKVSFTGSVFTGKNILNYCSSKMIKHATMELGGKSSLIICDDADVESSVYGAMMANFYSQGQVCSNASKVLVNRKILPNFMKILIQKTKELKIGDPLDKRTHIGASISFEHMNRVKNYIDDSVKCGAKKIFGGEILKLDGELQNGFYLTPCILTNVNKSMKAYNEEIFGAVMMIIPFDDDKEALEIANETIYGLAAGVFTNNLKKVNYFIDNLVAGNVYVNTYNDTHPHIPFGGMKQSGYGREQGHAAIDAFSQIKSIYINSSGKLENPFSS</sequence>
<dbReference type="InterPro" id="IPR024453">
    <property type="entry name" value="Peptidase_C92"/>
</dbReference>
<dbReference type="Pfam" id="PF00171">
    <property type="entry name" value="Aldedh"/>
    <property type="match status" value="1"/>
</dbReference>
<evidence type="ECO:0000256" key="1">
    <source>
        <dbReference type="ARBA" id="ARBA00009986"/>
    </source>
</evidence>
<dbReference type="STRING" id="131310.A0A0N4ZUG1"/>
<dbReference type="Gene3D" id="3.40.309.10">
    <property type="entry name" value="Aldehyde Dehydrogenase, Chain A, domain 2"/>
    <property type="match status" value="1"/>
</dbReference>
<feature type="domain" description="Aldehyde dehydrogenase" evidence="3">
    <location>
        <begin position="229"/>
        <end position="686"/>
    </location>
</feature>
<dbReference type="Gene3D" id="3.40.605.10">
    <property type="entry name" value="Aldehyde Dehydrogenase, Chain A, domain 1"/>
    <property type="match status" value="1"/>
</dbReference>
<dbReference type="InterPro" id="IPR016163">
    <property type="entry name" value="Ald_DH_C"/>
</dbReference>
<evidence type="ECO:0000313" key="5">
    <source>
        <dbReference type="WBParaSite" id="PTRK_0001222400.1"/>
    </source>
</evidence>
<comment type="similarity">
    <text evidence="1">Belongs to the aldehyde dehydrogenase family.</text>
</comment>
<dbReference type="FunFam" id="3.40.605.10:FF:000007">
    <property type="entry name" value="NAD/NADP-dependent betaine aldehyde dehydrogenase"/>
    <property type="match status" value="1"/>
</dbReference>
<keyword evidence="2" id="KW-0560">Oxidoreductase</keyword>